<dbReference type="InterPro" id="IPR002178">
    <property type="entry name" value="PTS_EIIA_type-2_dom"/>
</dbReference>
<dbReference type="AlphaFoldDB" id="A0A7X6I485"/>
<organism evidence="2 3">
    <name type="scientific">Vagococcus fluvialis</name>
    <dbReference type="NCBI Taxonomy" id="2738"/>
    <lineage>
        <taxon>Bacteria</taxon>
        <taxon>Bacillati</taxon>
        <taxon>Bacillota</taxon>
        <taxon>Bacilli</taxon>
        <taxon>Lactobacillales</taxon>
        <taxon>Enterococcaceae</taxon>
        <taxon>Vagococcus</taxon>
    </lineage>
</organism>
<accession>A0A7X6I485</accession>
<evidence type="ECO:0000259" key="1">
    <source>
        <dbReference type="PROSITE" id="PS51094"/>
    </source>
</evidence>
<sequence length="158" mass="18421">MNYEDLLKYLTPSLSFFNKSFSSKEELFKDIHDDAFKNGYVTEEFYEKISLREEKYPTGIDLENVGVAIPHTDAEYVKKEFVSIYVLKEPTIFQSMEDETKEVLVTIVFVLGLKAPHNQLEMLQTLIGLMQDEALIKKFKKLKDFGEMEFLLIEEGDK</sequence>
<dbReference type="PANTHER" id="PTHR47738:SF3">
    <property type="entry name" value="PHOSPHOTRANSFERASE SYSTEM MANNITOL_FRUCTOSE-SPECIFIC IIA DOMAIN CONTAINING PROTEIN"/>
    <property type="match status" value="1"/>
</dbReference>
<dbReference type="CDD" id="cd00211">
    <property type="entry name" value="PTS_IIA_fru"/>
    <property type="match status" value="1"/>
</dbReference>
<proteinExistence type="predicted"/>
<reference evidence="2 3" key="1">
    <citation type="submission" date="2020-03" db="EMBL/GenBank/DDBJ databases">
        <title>Bacterial samples isolated from urine from healthy bovine heifers (Gyr breed).</title>
        <authorList>
            <person name="Giannattasio-Ferraz S."/>
            <person name="Maskeri L."/>
            <person name="Penido A."/>
            <person name="Barbosa-Stancioli E.F."/>
            <person name="Putonti C."/>
        </authorList>
    </citation>
    <scope>NUCLEOTIDE SEQUENCE [LARGE SCALE GENOMIC DNA]</scope>
    <source>
        <strain evidence="2 3">UFMG-H7</strain>
    </source>
</reference>
<keyword evidence="2" id="KW-0762">Sugar transport</keyword>
<dbReference type="PANTHER" id="PTHR47738">
    <property type="entry name" value="PTS SYSTEM FRUCTOSE-LIKE EIIA COMPONENT-RELATED"/>
    <property type="match status" value="1"/>
</dbReference>
<dbReference type="SUPFAM" id="SSF55804">
    <property type="entry name" value="Phoshotransferase/anion transport protein"/>
    <property type="match status" value="1"/>
</dbReference>
<keyword evidence="2" id="KW-0813">Transport</keyword>
<dbReference type="InterPro" id="IPR051541">
    <property type="entry name" value="PTS_SugarTrans_NitroReg"/>
</dbReference>
<evidence type="ECO:0000313" key="2">
    <source>
        <dbReference type="EMBL" id="NKC69326.1"/>
    </source>
</evidence>
<dbReference type="InterPro" id="IPR016152">
    <property type="entry name" value="PTrfase/Anion_transptr"/>
</dbReference>
<dbReference type="Proteomes" id="UP000521358">
    <property type="component" value="Unassembled WGS sequence"/>
</dbReference>
<dbReference type="Pfam" id="PF00359">
    <property type="entry name" value="PTS_EIIA_2"/>
    <property type="match status" value="1"/>
</dbReference>
<dbReference type="EMBL" id="JAAVMB010000028">
    <property type="protein sequence ID" value="NKC69326.1"/>
    <property type="molecule type" value="Genomic_DNA"/>
</dbReference>
<dbReference type="RefSeq" id="WP_167808306.1">
    <property type="nucleotide sequence ID" value="NZ_JAAVMB010000028.1"/>
</dbReference>
<name>A0A7X6I485_9ENTE</name>
<protein>
    <submittedName>
        <fullName evidence="2">PTS sugar transporter subunit IIA</fullName>
    </submittedName>
</protein>
<evidence type="ECO:0000313" key="3">
    <source>
        <dbReference type="Proteomes" id="UP000521358"/>
    </source>
</evidence>
<dbReference type="Gene3D" id="3.40.930.10">
    <property type="entry name" value="Mannitol-specific EII, Chain A"/>
    <property type="match status" value="1"/>
</dbReference>
<dbReference type="PROSITE" id="PS51094">
    <property type="entry name" value="PTS_EIIA_TYPE_2"/>
    <property type="match status" value="1"/>
</dbReference>
<gene>
    <name evidence="2" type="ORF">HED35_14715</name>
</gene>
<comment type="caution">
    <text evidence="2">The sequence shown here is derived from an EMBL/GenBank/DDBJ whole genome shotgun (WGS) entry which is preliminary data.</text>
</comment>
<feature type="domain" description="PTS EIIA type-2" evidence="1">
    <location>
        <begin position="8"/>
        <end position="155"/>
    </location>
</feature>